<evidence type="ECO:0000259" key="1">
    <source>
        <dbReference type="Pfam" id="PF12680"/>
    </source>
</evidence>
<sequence length="136" mass="14999">MPRAETLALVRRYYDAFNAGDAAGMLDCLTDDIEHRVNEGAHRIGKAKFAEFCSHMGVSYRETLKDMVIFATDDGARAAAEFVVHGTYLQTDPGLPEAKGQTYILPAGGFFDVKDGKISRITTFYNLNDWIAQVSA</sequence>
<dbReference type="Proteomes" id="UP000282002">
    <property type="component" value="Chromosome"/>
</dbReference>
<evidence type="ECO:0000313" key="3">
    <source>
        <dbReference type="Proteomes" id="UP000282002"/>
    </source>
</evidence>
<feature type="domain" description="SnoaL-like" evidence="1">
    <location>
        <begin position="10"/>
        <end position="120"/>
    </location>
</feature>
<dbReference type="OrthoDB" id="582835at2"/>
<accession>A0A3S8U9D3</accession>
<dbReference type="SUPFAM" id="SSF54427">
    <property type="entry name" value="NTF2-like"/>
    <property type="match status" value="1"/>
</dbReference>
<dbReference type="Pfam" id="PF12680">
    <property type="entry name" value="SnoaL_2"/>
    <property type="match status" value="1"/>
</dbReference>
<organism evidence="2 3">
    <name type="scientific">Tabrizicola piscis</name>
    <dbReference type="NCBI Taxonomy" id="2494374"/>
    <lineage>
        <taxon>Bacteria</taxon>
        <taxon>Pseudomonadati</taxon>
        <taxon>Pseudomonadota</taxon>
        <taxon>Alphaproteobacteria</taxon>
        <taxon>Rhodobacterales</taxon>
        <taxon>Paracoccaceae</taxon>
        <taxon>Tabrizicola</taxon>
    </lineage>
</organism>
<dbReference type="RefSeq" id="WP_125326364.1">
    <property type="nucleotide sequence ID" value="NZ_CP034328.1"/>
</dbReference>
<dbReference type="AlphaFoldDB" id="A0A3S8U9D3"/>
<dbReference type="InterPro" id="IPR032710">
    <property type="entry name" value="NTF2-like_dom_sf"/>
</dbReference>
<dbReference type="KEGG" id="taw:EI545_15840"/>
<proteinExistence type="predicted"/>
<dbReference type="Gene3D" id="3.10.450.50">
    <property type="match status" value="1"/>
</dbReference>
<dbReference type="InterPro" id="IPR011721">
    <property type="entry name" value="CHP02096"/>
</dbReference>
<evidence type="ECO:0000313" key="2">
    <source>
        <dbReference type="EMBL" id="AZL60170.1"/>
    </source>
</evidence>
<gene>
    <name evidence="2" type="ORF">EI545_15840</name>
</gene>
<reference evidence="2 3" key="1">
    <citation type="submission" date="2018-12" db="EMBL/GenBank/DDBJ databases">
        <title>Complete genome sequencing of Tabrizicola sp. K13M18.</title>
        <authorList>
            <person name="Bae J.-W."/>
        </authorList>
    </citation>
    <scope>NUCLEOTIDE SEQUENCE [LARGE SCALE GENOMIC DNA]</scope>
    <source>
        <strain evidence="2 3">K13M18</strain>
    </source>
</reference>
<dbReference type="NCBIfam" id="TIGR02096">
    <property type="entry name" value="ketosteroid isomerase-related protein"/>
    <property type="match status" value="1"/>
</dbReference>
<dbReference type="InterPro" id="IPR037401">
    <property type="entry name" value="SnoaL-like"/>
</dbReference>
<keyword evidence="3" id="KW-1185">Reference proteome</keyword>
<name>A0A3S8U9D3_9RHOB</name>
<dbReference type="EMBL" id="CP034328">
    <property type="protein sequence ID" value="AZL60170.1"/>
    <property type="molecule type" value="Genomic_DNA"/>
</dbReference>
<protein>
    <submittedName>
        <fullName evidence="2">Isopropylmalate/homocitrate/citramalate synthase</fullName>
    </submittedName>
</protein>